<reference evidence="1" key="1">
    <citation type="submission" date="2019-11" db="EMBL/GenBank/DDBJ databases">
        <title>Nori genome reveals adaptations in red seaweeds to the harsh intertidal environment.</title>
        <authorList>
            <person name="Wang D."/>
            <person name="Mao Y."/>
        </authorList>
    </citation>
    <scope>NUCLEOTIDE SEQUENCE</scope>
    <source>
        <tissue evidence="1">Gametophyte</tissue>
    </source>
</reference>
<dbReference type="Proteomes" id="UP000798662">
    <property type="component" value="Chromosome 3"/>
</dbReference>
<evidence type="ECO:0000313" key="1">
    <source>
        <dbReference type="EMBL" id="KAK1868566.1"/>
    </source>
</evidence>
<comment type="caution">
    <text evidence="1">The sequence shown here is derived from an EMBL/GenBank/DDBJ whole genome shotgun (WGS) entry which is preliminary data.</text>
</comment>
<protein>
    <submittedName>
        <fullName evidence="1">Uncharacterized protein</fullName>
    </submittedName>
</protein>
<gene>
    <name evidence="1" type="ORF">I4F81_011051</name>
</gene>
<evidence type="ECO:0000313" key="2">
    <source>
        <dbReference type="Proteomes" id="UP000798662"/>
    </source>
</evidence>
<proteinExistence type="predicted"/>
<sequence length="86" mass="9425">MQNDKKEVVDLYIPRKCSATNRLVTAKDHAAVQLNIGKVDDKGRLTGEVETFALCGFIRGKGLGDDALNRLVRERGLLSDLAPAEE</sequence>
<accession>A0ACC3CFL7</accession>
<dbReference type="EMBL" id="CM020620">
    <property type="protein sequence ID" value="KAK1868566.1"/>
    <property type="molecule type" value="Genomic_DNA"/>
</dbReference>
<name>A0ACC3CFL7_PYRYE</name>
<keyword evidence="2" id="KW-1185">Reference proteome</keyword>
<organism evidence="1 2">
    <name type="scientific">Pyropia yezoensis</name>
    <name type="common">Susabi-nori</name>
    <name type="synonym">Porphyra yezoensis</name>
    <dbReference type="NCBI Taxonomy" id="2788"/>
    <lineage>
        <taxon>Eukaryota</taxon>
        <taxon>Rhodophyta</taxon>
        <taxon>Bangiophyceae</taxon>
        <taxon>Bangiales</taxon>
        <taxon>Bangiaceae</taxon>
        <taxon>Pyropia</taxon>
    </lineage>
</organism>